<dbReference type="EC" id="2.7.7.6" evidence="2 10"/>
<dbReference type="OMA" id="FERQKFG"/>
<dbReference type="RefSeq" id="WP_012938763.1">
    <property type="nucleotide sequence ID" value="NZ_CALAKB010000046.1"/>
</dbReference>
<evidence type="ECO:0000313" key="11">
    <source>
        <dbReference type="EMBL" id="SDW40846.1"/>
    </source>
</evidence>
<keyword evidence="5 10" id="KW-0808">Transferase</keyword>
<organism evidence="11 12">
    <name type="scientific">Acidaminococcus fermentans</name>
    <dbReference type="NCBI Taxonomy" id="905"/>
    <lineage>
        <taxon>Bacteria</taxon>
        <taxon>Bacillati</taxon>
        <taxon>Bacillota</taxon>
        <taxon>Negativicutes</taxon>
        <taxon>Acidaminococcales</taxon>
        <taxon>Acidaminococcaceae</taxon>
        <taxon>Acidaminococcus</taxon>
    </lineage>
</organism>
<dbReference type="GO" id="GO:0006351">
    <property type="term" value="P:DNA-templated transcription"/>
    <property type="evidence" value="ECO:0007669"/>
    <property type="project" value="UniProtKB-UniRule"/>
</dbReference>
<accession>A0A1H2TA66</accession>
<evidence type="ECO:0000256" key="7">
    <source>
        <dbReference type="ARBA" id="ARBA00023163"/>
    </source>
</evidence>
<comment type="catalytic activity">
    <reaction evidence="9 10">
        <text>RNA(n) + a ribonucleoside 5'-triphosphate = RNA(n+1) + diphosphate</text>
        <dbReference type="Rhea" id="RHEA:21248"/>
        <dbReference type="Rhea" id="RHEA-COMP:14527"/>
        <dbReference type="Rhea" id="RHEA-COMP:17342"/>
        <dbReference type="ChEBI" id="CHEBI:33019"/>
        <dbReference type="ChEBI" id="CHEBI:61557"/>
        <dbReference type="ChEBI" id="CHEBI:140395"/>
        <dbReference type="EC" id="2.7.7.6"/>
    </reaction>
</comment>
<proteinExistence type="inferred from homology"/>
<dbReference type="EMBL" id="FNOP01000001">
    <property type="protein sequence ID" value="SDW40846.1"/>
    <property type="molecule type" value="Genomic_DNA"/>
</dbReference>
<comment type="function">
    <text evidence="10">Promotes RNA polymerase assembly. Latches the N- and C-terminal regions of the beta' subunit thereby facilitating its interaction with the beta and alpha subunits.</text>
</comment>
<dbReference type="Pfam" id="PF01192">
    <property type="entry name" value="RNA_pol_Rpb6"/>
    <property type="match status" value="1"/>
</dbReference>
<dbReference type="Gene3D" id="3.90.940.10">
    <property type="match status" value="1"/>
</dbReference>
<evidence type="ECO:0000256" key="2">
    <source>
        <dbReference type="ARBA" id="ARBA00012418"/>
    </source>
</evidence>
<comment type="similarity">
    <text evidence="1 10">Belongs to the RNA polymerase subunit omega family.</text>
</comment>
<dbReference type="InterPro" id="IPR003716">
    <property type="entry name" value="DNA-dir_RNA_pol_omega"/>
</dbReference>
<evidence type="ECO:0000256" key="8">
    <source>
        <dbReference type="ARBA" id="ARBA00029924"/>
    </source>
</evidence>
<reference evidence="11 12" key="1">
    <citation type="submission" date="2016-10" db="EMBL/GenBank/DDBJ databases">
        <authorList>
            <person name="Varghese N."/>
            <person name="Submissions S."/>
        </authorList>
    </citation>
    <scope>NUCLEOTIDE SEQUENCE [LARGE SCALE GENOMIC DNA]</scope>
    <source>
        <strain evidence="11 12">WCC6</strain>
    </source>
</reference>
<sequence length="73" mass="7933">MTMIDPSIDVLADKVGSKYALVIMASKRARQLVDHAPALVKCDSNKPVSIALHEIGEGLVTIATKEDLKEMKK</sequence>
<evidence type="ECO:0000256" key="9">
    <source>
        <dbReference type="ARBA" id="ARBA00048552"/>
    </source>
</evidence>
<dbReference type="AlphaFoldDB" id="A0A1H2TA66"/>
<dbReference type="InterPro" id="IPR036161">
    <property type="entry name" value="RPB6/omega-like_sf"/>
</dbReference>
<evidence type="ECO:0000256" key="4">
    <source>
        <dbReference type="ARBA" id="ARBA00022478"/>
    </source>
</evidence>
<comment type="subunit">
    <text evidence="10">The RNAP catalytic core consists of 2 alpha, 1 beta, 1 beta' and 1 omega subunit. When a sigma factor is associated with the core the holoenzyme is formed, which can initiate transcription.</text>
</comment>
<dbReference type="PANTHER" id="PTHR34476:SF1">
    <property type="entry name" value="DNA-DIRECTED RNA POLYMERASE SUBUNIT OMEGA"/>
    <property type="match status" value="1"/>
</dbReference>
<dbReference type="PANTHER" id="PTHR34476">
    <property type="entry name" value="DNA-DIRECTED RNA POLYMERASE SUBUNIT OMEGA"/>
    <property type="match status" value="1"/>
</dbReference>
<name>A0A1H2TA66_ACIFE</name>
<dbReference type="Proteomes" id="UP000182379">
    <property type="component" value="Unassembled WGS sequence"/>
</dbReference>
<keyword evidence="6 10" id="KW-0548">Nucleotidyltransferase</keyword>
<evidence type="ECO:0000313" key="12">
    <source>
        <dbReference type="Proteomes" id="UP000182379"/>
    </source>
</evidence>
<dbReference type="SMART" id="SM01409">
    <property type="entry name" value="RNA_pol_Rpb6"/>
    <property type="match status" value="1"/>
</dbReference>
<evidence type="ECO:0000256" key="10">
    <source>
        <dbReference type="HAMAP-Rule" id="MF_00366"/>
    </source>
</evidence>
<evidence type="ECO:0000256" key="3">
    <source>
        <dbReference type="ARBA" id="ARBA00013725"/>
    </source>
</evidence>
<dbReference type="NCBIfam" id="TIGR00690">
    <property type="entry name" value="rpoZ"/>
    <property type="match status" value="1"/>
</dbReference>
<dbReference type="SUPFAM" id="SSF63562">
    <property type="entry name" value="RPB6/omega subunit-like"/>
    <property type="match status" value="1"/>
</dbReference>
<gene>
    <name evidence="10" type="primary">rpoZ</name>
    <name evidence="11" type="ORF">SAMN05216495_101168</name>
</gene>
<keyword evidence="4 10" id="KW-0240">DNA-directed RNA polymerase</keyword>
<evidence type="ECO:0000256" key="6">
    <source>
        <dbReference type="ARBA" id="ARBA00022695"/>
    </source>
</evidence>
<dbReference type="GO" id="GO:0003677">
    <property type="term" value="F:DNA binding"/>
    <property type="evidence" value="ECO:0007669"/>
    <property type="project" value="UniProtKB-UniRule"/>
</dbReference>
<protein>
    <recommendedName>
        <fullName evidence="3 10">DNA-directed RNA polymerase subunit omega</fullName>
        <shortName evidence="10">RNAP omega subunit</shortName>
        <ecNumber evidence="2 10">2.7.7.6</ecNumber>
    </recommendedName>
    <alternativeName>
        <fullName evidence="10">RNA polymerase omega subunit</fullName>
    </alternativeName>
    <alternativeName>
        <fullName evidence="8 10">Transcriptase subunit omega</fullName>
    </alternativeName>
</protein>
<evidence type="ECO:0000256" key="1">
    <source>
        <dbReference type="ARBA" id="ARBA00006711"/>
    </source>
</evidence>
<dbReference type="GO" id="GO:0003899">
    <property type="term" value="F:DNA-directed RNA polymerase activity"/>
    <property type="evidence" value="ECO:0007669"/>
    <property type="project" value="UniProtKB-UniRule"/>
</dbReference>
<comment type="caution">
    <text evidence="11">The sequence shown here is derived from an EMBL/GenBank/DDBJ whole genome shotgun (WGS) entry which is preliminary data.</text>
</comment>
<dbReference type="HAMAP" id="MF_00366">
    <property type="entry name" value="RNApol_bact_RpoZ"/>
    <property type="match status" value="1"/>
</dbReference>
<dbReference type="GeneID" id="78335114"/>
<keyword evidence="7 10" id="KW-0804">Transcription</keyword>
<dbReference type="GO" id="GO:0000428">
    <property type="term" value="C:DNA-directed RNA polymerase complex"/>
    <property type="evidence" value="ECO:0007669"/>
    <property type="project" value="UniProtKB-KW"/>
</dbReference>
<dbReference type="InterPro" id="IPR006110">
    <property type="entry name" value="Pol_omega/Rpo6/RPB6"/>
</dbReference>
<evidence type="ECO:0000256" key="5">
    <source>
        <dbReference type="ARBA" id="ARBA00022679"/>
    </source>
</evidence>